<dbReference type="InterPro" id="IPR036890">
    <property type="entry name" value="HATPase_C_sf"/>
</dbReference>
<keyword evidence="1" id="KW-0677">Repeat</keyword>
<feature type="repeat" description="TPR" evidence="4">
    <location>
        <begin position="189"/>
        <end position="222"/>
    </location>
</feature>
<proteinExistence type="predicted"/>
<dbReference type="SMART" id="SM00387">
    <property type="entry name" value="HATPase_c"/>
    <property type="match status" value="1"/>
</dbReference>
<dbReference type="PANTHER" id="PTHR44943:SF8">
    <property type="entry name" value="TPR REPEAT-CONTAINING PROTEIN MJ0263"/>
    <property type="match status" value="1"/>
</dbReference>
<keyword evidence="2" id="KW-0418">Kinase</keyword>
<feature type="repeat" description="TPR" evidence="4">
    <location>
        <begin position="393"/>
        <end position="426"/>
    </location>
</feature>
<dbReference type="SMART" id="SM00386">
    <property type="entry name" value="HAT"/>
    <property type="match status" value="11"/>
</dbReference>
<dbReference type="Gene3D" id="1.25.40.10">
    <property type="entry name" value="Tetratricopeptide repeat domain"/>
    <property type="match status" value="3"/>
</dbReference>
<dbReference type="PANTHER" id="PTHR44943">
    <property type="entry name" value="CELLULOSE SYNTHASE OPERON PROTEIN C"/>
    <property type="match status" value="1"/>
</dbReference>
<feature type="repeat" description="TPR" evidence="4">
    <location>
        <begin position="80"/>
        <end position="113"/>
    </location>
</feature>
<gene>
    <name evidence="6" type="ORF">NIES267_57340</name>
</gene>
<dbReference type="InterPro" id="IPR003107">
    <property type="entry name" value="HAT"/>
</dbReference>
<feature type="repeat" description="TPR" evidence="4">
    <location>
        <begin position="155"/>
        <end position="188"/>
    </location>
</feature>
<dbReference type="Pfam" id="PF13424">
    <property type="entry name" value="TPR_12"/>
    <property type="match status" value="2"/>
</dbReference>
<feature type="repeat" description="TPR" evidence="4">
    <location>
        <begin position="359"/>
        <end position="392"/>
    </location>
</feature>
<dbReference type="PROSITE" id="PS50109">
    <property type="entry name" value="HIS_KIN"/>
    <property type="match status" value="1"/>
</dbReference>
<keyword evidence="2" id="KW-0808">Transferase</keyword>
<evidence type="ECO:0000313" key="6">
    <source>
        <dbReference type="EMBL" id="BAY86228.1"/>
    </source>
</evidence>
<reference evidence="6 7" key="1">
    <citation type="submission" date="2017-06" db="EMBL/GenBank/DDBJ databases">
        <title>Genome sequencing of cyanobaciteial culture collection at National Institute for Environmental Studies (NIES).</title>
        <authorList>
            <person name="Hirose Y."/>
            <person name="Shimura Y."/>
            <person name="Fujisawa T."/>
            <person name="Nakamura Y."/>
            <person name="Kawachi M."/>
        </authorList>
    </citation>
    <scope>NUCLEOTIDE SEQUENCE [LARGE SCALE GENOMIC DNA]</scope>
    <source>
        <strain evidence="6 7">NIES-267</strain>
    </source>
</reference>
<dbReference type="EMBL" id="AP018227">
    <property type="protein sequence ID" value="BAY86228.1"/>
    <property type="molecule type" value="Genomic_DNA"/>
</dbReference>
<feature type="repeat" description="TPR" evidence="4">
    <location>
        <begin position="46"/>
        <end position="79"/>
    </location>
</feature>
<dbReference type="InterPro" id="IPR003594">
    <property type="entry name" value="HATPase_dom"/>
</dbReference>
<feature type="repeat" description="TPR" evidence="4">
    <location>
        <begin position="223"/>
        <end position="256"/>
    </location>
</feature>
<evidence type="ECO:0000256" key="2">
    <source>
        <dbReference type="ARBA" id="ARBA00022777"/>
    </source>
</evidence>
<feature type="repeat" description="TPR" evidence="4">
    <location>
        <begin position="468"/>
        <end position="501"/>
    </location>
</feature>
<feature type="repeat" description="TPR" evidence="4">
    <location>
        <begin position="257"/>
        <end position="290"/>
    </location>
</feature>
<keyword evidence="3 4" id="KW-0802">TPR repeat</keyword>
<dbReference type="GO" id="GO:0006396">
    <property type="term" value="P:RNA processing"/>
    <property type="evidence" value="ECO:0007669"/>
    <property type="project" value="InterPro"/>
</dbReference>
<sequence>MSSNTEAFRDRINNLINQADALVDIGEYKQAQKSLQEALEIAPNDVDVLRQYAKVTAKLGKLKEAFDTFEKALHISPNNVNVLRNYGAALTDVGELDKAIVIFNKAIDIAPTDVKTLSSYSKTLRKIGDVEQQLFILEYSLLIQPDNTRTQKSYIIVLNRYANDFVIEDRYEEAFKLFERSLEVQSENHITLYCYANALVKISRHEEAFEMFERSLQIKPNNAITLSRYANALVEMSRYEEAFKLFERSIQIDSEDAITLSRYANALAAKFRYQEAVEIFERSIQIDSEDAITLSRYANALVEMSRYEEAFKLFERSLQIQPDNAITLNHYANALAAKFRYQEAVEIFEHSIQIDSEDAITLSCYANVLVEISRYEQAFKLFERSLEIEAKDVFTLNSYAKSLAKIRKFEKSFYLFEQALNIQPNNPITLNSYAEELANFSDYEKASIIFERLLKVTDDEKKTLSKYIKYLKKYGLFLLEKGEYSKASKVFKQALNFEQDNFVLHKYAISLEGLGNYSKAISKLETIDLEKLPNYHANVIRLDLGRLYYRILQEHRGEQYFKEAIANADDKELTLLYVARSILATNPYSVTAVKRLQLIPSESSRYPEAVEMLTLNLSQEDYFTMVNTIDFQDGLSDTKMLNRAMYHKIANEVVILKSIASRILYLSQTEDSLLRDIIKSIENVSEQIDIRKAEQKSKIAEIPDDNYREILIIISKTAHDVSDFVNNELAVIISKTRRAIWKLQPDVPHYSQFNKLLTQLEFTQAALNDLKSINEGIKIKPHRFPVKKLFEKWEVNPKIDRATIYLDINNGEQEFKGDEEKIKSMLQEFVENSLKHNFDKSNLEINITSRDVVNPSGIRGHNIPGEQKYLSIDFSDNGHGVPEDKKDWIFQPLKTTSPEGKGSGLGLFIIRKTLAKMNAYIRESGKNGVRFEIFIPYE</sequence>
<dbReference type="PROSITE" id="PS50005">
    <property type="entry name" value="TPR"/>
    <property type="match status" value="11"/>
</dbReference>
<keyword evidence="7" id="KW-1185">Reference proteome</keyword>
<dbReference type="InterPro" id="IPR005467">
    <property type="entry name" value="His_kinase_dom"/>
</dbReference>
<dbReference type="Gene3D" id="3.30.565.10">
    <property type="entry name" value="Histidine kinase-like ATPase, C-terminal domain"/>
    <property type="match status" value="1"/>
</dbReference>
<evidence type="ECO:0000259" key="5">
    <source>
        <dbReference type="PROSITE" id="PS50109"/>
    </source>
</evidence>
<dbReference type="InterPro" id="IPR011990">
    <property type="entry name" value="TPR-like_helical_dom_sf"/>
</dbReference>
<accession>A0A1Z4LYP1</accession>
<evidence type="ECO:0000256" key="4">
    <source>
        <dbReference type="PROSITE-ProRule" id="PRU00339"/>
    </source>
</evidence>
<evidence type="ECO:0000313" key="7">
    <source>
        <dbReference type="Proteomes" id="UP000218418"/>
    </source>
</evidence>
<dbReference type="SUPFAM" id="SSF48452">
    <property type="entry name" value="TPR-like"/>
    <property type="match status" value="2"/>
</dbReference>
<dbReference type="GO" id="GO:0016301">
    <property type="term" value="F:kinase activity"/>
    <property type="evidence" value="ECO:0007669"/>
    <property type="project" value="UniProtKB-KW"/>
</dbReference>
<dbReference type="InterPro" id="IPR019734">
    <property type="entry name" value="TPR_rpt"/>
</dbReference>
<feature type="repeat" description="TPR" evidence="4">
    <location>
        <begin position="12"/>
        <end position="45"/>
    </location>
</feature>
<dbReference type="Pfam" id="PF02518">
    <property type="entry name" value="HATPase_c"/>
    <property type="match status" value="1"/>
</dbReference>
<dbReference type="AlphaFoldDB" id="A0A1Z4LYP1"/>
<dbReference type="SUPFAM" id="SSF55874">
    <property type="entry name" value="ATPase domain of HSP90 chaperone/DNA topoisomerase II/histidine kinase"/>
    <property type="match status" value="1"/>
</dbReference>
<organism evidence="6 7">
    <name type="scientific">Calothrix parasitica NIES-267</name>
    <dbReference type="NCBI Taxonomy" id="1973488"/>
    <lineage>
        <taxon>Bacteria</taxon>
        <taxon>Bacillati</taxon>
        <taxon>Cyanobacteriota</taxon>
        <taxon>Cyanophyceae</taxon>
        <taxon>Nostocales</taxon>
        <taxon>Calotrichaceae</taxon>
        <taxon>Calothrix</taxon>
    </lineage>
</organism>
<dbReference type="SMART" id="SM00028">
    <property type="entry name" value="TPR"/>
    <property type="match status" value="12"/>
</dbReference>
<evidence type="ECO:0000256" key="3">
    <source>
        <dbReference type="ARBA" id="ARBA00022803"/>
    </source>
</evidence>
<dbReference type="OrthoDB" id="415285at2"/>
<feature type="domain" description="Histidine kinase" evidence="5">
    <location>
        <begin position="804"/>
        <end position="938"/>
    </location>
</feature>
<dbReference type="InterPro" id="IPR051685">
    <property type="entry name" value="Ycf3/AcsC/BcsC/TPR_MFPF"/>
</dbReference>
<name>A0A1Z4LYP1_9CYAN</name>
<feature type="repeat" description="TPR" evidence="4">
    <location>
        <begin position="291"/>
        <end position="324"/>
    </location>
</feature>
<dbReference type="Proteomes" id="UP000218418">
    <property type="component" value="Chromosome"/>
</dbReference>
<evidence type="ECO:0000256" key="1">
    <source>
        <dbReference type="ARBA" id="ARBA00022737"/>
    </source>
</evidence>
<protein>
    <submittedName>
        <fullName evidence="6">TPR repeat-containing protein</fullName>
    </submittedName>
</protein>
<dbReference type="Pfam" id="PF13432">
    <property type="entry name" value="TPR_16"/>
    <property type="match status" value="1"/>
</dbReference>
<dbReference type="PROSITE" id="PS50293">
    <property type="entry name" value="TPR_REGION"/>
    <property type="match status" value="2"/>
</dbReference>
<dbReference type="Pfam" id="PF13181">
    <property type="entry name" value="TPR_8"/>
    <property type="match status" value="1"/>
</dbReference>